<feature type="transmembrane region" description="Helical" evidence="1">
    <location>
        <begin position="199"/>
        <end position="220"/>
    </location>
</feature>
<proteinExistence type="predicted"/>
<organism evidence="2 4">
    <name type="scientific">Crassostrea virginica</name>
    <name type="common">Eastern oyster</name>
    <dbReference type="NCBI Taxonomy" id="6565"/>
    <lineage>
        <taxon>Eukaryota</taxon>
        <taxon>Metazoa</taxon>
        <taxon>Spiralia</taxon>
        <taxon>Lophotrochozoa</taxon>
        <taxon>Mollusca</taxon>
        <taxon>Bivalvia</taxon>
        <taxon>Autobranchia</taxon>
        <taxon>Pteriomorphia</taxon>
        <taxon>Ostreida</taxon>
        <taxon>Ostreoidea</taxon>
        <taxon>Ostreidae</taxon>
        <taxon>Crassostrea</taxon>
    </lineage>
</organism>
<keyword evidence="2" id="KW-1185">Reference proteome</keyword>
<gene>
    <name evidence="3 4 5" type="primary">LOC111126901</name>
</gene>
<dbReference type="RefSeq" id="XP_022327536.1">
    <property type="nucleotide sequence ID" value="XM_022471828.1"/>
</dbReference>
<dbReference type="GeneID" id="111126901"/>
<dbReference type="OrthoDB" id="6116533at2759"/>
<evidence type="ECO:0000313" key="4">
    <source>
        <dbReference type="RefSeq" id="XP_022327535.1"/>
    </source>
</evidence>
<protein>
    <submittedName>
        <fullName evidence="3 4">Uncharacterized protein LOC111126901 isoform X1</fullName>
    </submittedName>
</protein>
<keyword evidence="1" id="KW-1133">Transmembrane helix</keyword>
<name>A0A8B8DIJ8_CRAVI</name>
<keyword evidence="1" id="KW-0472">Membrane</keyword>
<keyword evidence="1" id="KW-0812">Transmembrane</keyword>
<sequence length="410" mass="47321">MSNNGEQNFMKENENTRMILKEENVRFWKDQKILIQIVIVGVQIITFVCMYMSVSLKTDITNLTSCRQGDAALESSCADCFCVAADRLSMRDILNIASQKEFKNLLDEDWKTRQKILEEDLSHKIGEKATQLTKLVKDLQEKLTSLDKDWSKRNEELSDDLIRRIEGIKDTLSSLGTRVEGVDGQLHFFFSEIGNLNNYIAVFFFAMIIGGITLVYKLFINRQPISERTRHTYIKGKGKEPSSGEIIEKLSRKKLQMGTLIVSFDRTTHKFHRGIFEAISANSSLSVKEEVIQNFDDLMKVEPQKLVIIFVDYNDRQIILENLESEIGDLRNQATDVFISLECDVFVVYCKDKGSQDLSPDNLYNPKLKSVERHPVLRKLKERERVISVNTEFHPHQVSHLESYCNKTFL</sequence>
<dbReference type="AlphaFoldDB" id="A0A8B8DIJ8"/>
<dbReference type="KEGG" id="cvn:111126901"/>
<dbReference type="RefSeq" id="XP_022327534.1">
    <property type="nucleotide sequence ID" value="XM_022471826.1"/>
</dbReference>
<evidence type="ECO:0000313" key="2">
    <source>
        <dbReference type="Proteomes" id="UP000694844"/>
    </source>
</evidence>
<accession>A0A8B8DIJ8</accession>
<dbReference type="Proteomes" id="UP000694844">
    <property type="component" value="Chromosome 3"/>
</dbReference>
<dbReference type="RefSeq" id="XP_022327535.1">
    <property type="nucleotide sequence ID" value="XM_022471827.1"/>
</dbReference>
<reference evidence="3 4" key="1">
    <citation type="submission" date="2025-04" db="UniProtKB">
        <authorList>
            <consortium name="RefSeq"/>
        </authorList>
    </citation>
    <scope>IDENTIFICATION</scope>
    <source>
        <tissue evidence="3 4">Whole sample</tissue>
    </source>
</reference>
<feature type="transmembrane region" description="Helical" evidence="1">
    <location>
        <begin position="33"/>
        <end position="54"/>
    </location>
</feature>
<evidence type="ECO:0000256" key="1">
    <source>
        <dbReference type="SAM" id="Phobius"/>
    </source>
</evidence>
<evidence type="ECO:0000313" key="5">
    <source>
        <dbReference type="RefSeq" id="XP_022327536.1"/>
    </source>
</evidence>
<evidence type="ECO:0000313" key="3">
    <source>
        <dbReference type="RefSeq" id="XP_022327534.1"/>
    </source>
</evidence>